<evidence type="ECO:0000256" key="1">
    <source>
        <dbReference type="RuleBase" id="RU367072"/>
    </source>
</evidence>
<dbReference type="InterPro" id="IPR016024">
    <property type="entry name" value="ARM-type_fold"/>
</dbReference>
<dbReference type="VEuPathDB" id="ToxoDB:TGCOUG_222230"/>
<feature type="compositionally biased region" description="Basic and acidic residues" evidence="2">
    <location>
        <begin position="1"/>
        <end position="17"/>
    </location>
</feature>
<feature type="compositionally biased region" description="Low complexity" evidence="2">
    <location>
        <begin position="50"/>
        <end position="67"/>
    </location>
</feature>
<dbReference type="GO" id="GO:0016226">
    <property type="term" value="P:iron-sulfur cluster assembly"/>
    <property type="evidence" value="ECO:0007669"/>
    <property type="project" value="UniProtKB-UniRule"/>
</dbReference>
<feature type="region of interest" description="Disordered" evidence="2">
    <location>
        <begin position="1497"/>
        <end position="1548"/>
    </location>
</feature>
<feature type="compositionally biased region" description="Basic and acidic residues" evidence="2">
    <location>
        <begin position="2345"/>
        <end position="2378"/>
    </location>
</feature>
<feature type="region of interest" description="Disordered" evidence="2">
    <location>
        <begin position="1925"/>
        <end position="1964"/>
    </location>
</feature>
<feature type="compositionally biased region" description="Basic and acidic residues" evidence="2">
    <location>
        <begin position="1925"/>
        <end position="1936"/>
    </location>
</feature>
<evidence type="ECO:0000259" key="3">
    <source>
        <dbReference type="Pfam" id="PF14500"/>
    </source>
</evidence>
<sequence length="2502" mass="266250">MTSNKTRLDPSSRRDSDMQPMGQPLRERACDTEASSSSDELYRRSDARSPSRSSSPSSASPTSSDVSLRVESRSNLSFSSHLRSQVGYLHMSLEDAVRAYVLLRPPDDDSISPLCVSSPRISFGSSASAPRASSSPSVSGSRSKAPRSPSPPLSPAAEKRLQEGAVTSLSLKLCSGALHILQLTRVLRRFIVDARSRRSESGIASKAGAASPVSRPDREGDESVFNAADSETLSTAQGANDSEADSDDEAGGASGPNAFARKAQRRRRAALLLGEVLQRTPSLPLSSSSAASLPSAACADLRDPARQASGRHDEKEKGRKSPEANGDGASSLDRREEHATLSHLVSFCLENINDWYVVEGACTALLALVTHHQAALKSANEPSQGNTAFAASGAAPHLSNGNYAPEESPEEDAEEGPLGGEAAEVPEANERGNSGRDGTDGVEGAGERGEQNLVEKMMRRVLLDVHAPSFAQNVRQLILRLILVLLRDFKTEVAALATRKKKEGGVDVVSAVCTQLEGERDPRCLLLLFEIVAVLGSTYSSLMKRTDLENVVDAAMTYFPISFNPPANAPIPITEEMLVSAFHKALTSSPLFSSFVLLYLMDALASAADEGFQQTLEDVKRTATAVLPFFPPSAALATLEPLQGLMLQSCFDAPSVHTPQLVLLWVIFLKRAVQVDDTFDEDGGALQVGEGTAEKKGPEDDSETSSSASSAALASSPPAEVLEQVRPLLEELFGPLVDFQQPPGSPACTAACQFLLRSAVASASVCRVSLDACILPLLKLTLACCPSAFSSQATRKGGGKTRRTSVSTEEAHSAPNGKGWGDSAASSGGSRSRPGGEEDESGRVGERNGIPASEAAYRSEEKETEELLSAWDRALPRVVSTVQIVERFLTTCIAAGVLANEDACSPAEAGLLLLRLLSLFKRARCHLALRMRTDTFSPLFQAIAEVAALPQQLPELRDVAIRLFASLLGFSPSNPFPVSSPLSSVVSSPLSSSVVSSPLSSSVVSSSVASASSVLCDSGAGGVQALGGEREGKEGRKDERGKKEDEEQEAKQDEEKEENEEQEDGQEGEKEEEEDAVTFQNSYVNLLEMTLRLEGLSGLLTDSSSFLLGLLRALQHVLLARRELPSVASFSAHALAEQIAFWERQSATAVSIHLRRSEKDGTAGQGDARGSLVSFGSSVCTPENRDTEGGTPGEGAASVQVPAEAILELVEQSSSLPSSLLPRNFDKRNRRTSPQNPSIVTSLAVSLSRILLESGTLLLRGSLPSLESDVHFLSSGPCCGGSEARTTAKSPETSRSSLLSLLPPAVSLEMALAVAAVLLGRSNLTPLAFASMRISDSPPSSSFPPFSSRPSTACTLSTSSPSSPSPSERPCALAETGERREARTAVSSVLLESDEGLSGRALAETANHSTCSSERFALEELQRSIAALFVASAAQAAQSSSLRTEGREKPGEGEERESKERAKVVGTRVLKTTTECLTAWLRIAQVCANARANEEKADRARGGFQANDRSHASGESGVCTPERASRSAASSGCVSSGERPSGSGEESQCRVSTCDAFSPLIVALRHAVCVASSDSTVDSSSFLCHLRRLVDLLLHALPAAEATTLGVSLLSLAVGQGATDVHGEGETKTETDAEGEACGLLLAPAVLPFLARGSAPENENNSRRQPEQDAPSDLSIFLERLLDRCISWTEVGKSQGSVHLARGLSEAAVLQVVQAVLYFARDTGTLRRLLAALDEHKVLKRKACDEDGTQSKDCVQSETNSSPCSAPAAPCEQAVQATVWSRATVEALFLREETHAEDFTSARLRTLLLPVFAPLAAVSEGRPVFHVFSDTERSSRRYEEQVAGEGRTCVSPPAPHLRDSGFSAASGTQVSPNHPRVSPREALPALWLALASSRAVARLLADPVTLTTELLIQEGDCFQGEEQMQRLADHRARGTDQRGGTDGGGQGKKERRTSRKEDKEVLPGLLPLLPCSPPSFDGDNWRSGDARHTVGRHLRDSDERTFLHFRLSDRSRKRVARSVLVAASSGVCTLRGQLAARGPEALVSRFASSVSLFQALCPQVPGAKEARDAPSLSAFQIRLAALPGVASLARAATCLPVEEVLLHGIDDACSRQLSSGSTVPPLGACDPQPQRGLLATLVLWAVSLYFSDKTESSRPALHPLTRSLLRVAANARTKGASCPSGGQKRTVCETGGETDQRGRGEAETQSACKTEKKDRSNAVLFVSGHPSSLCCEAETSTASPSGVCTPGFRLFAGFLSAVEEAEDTLLASTLLLILSAQRRKRVLRELASQRAVLASSPLGASEETTTDSQIYQSSNGASRQRAPTELHVTPATRNLQEAPVSRSANGEEREGTLEKREQEEADRGGEKNARNGEIVEGRADVTGSSHALEEMELQFLDGFIHLILPFLLAVAQQGGREEVERKRRRKRERGLLYNPSSKGGFASPVLRLFALQAAINYADRPMGVVAKMQKEVLAGVSPALDDPVRVIRRAAAVCKNRWSVFE</sequence>
<feature type="compositionally biased region" description="Low complexity" evidence="2">
    <location>
        <begin position="705"/>
        <end position="719"/>
    </location>
</feature>
<dbReference type="InterPro" id="IPR029240">
    <property type="entry name" value="MMS19_N"/>
</dbReference>
<feature type="compositionally biased region" description="Low complexity" evidence="2">
    <location>
        <begin position="122"/>
        <end position="147"/>
    </location>
</feature>
<feature type="domain" description="MMS19 N-terminal" evidence="3">
    <location>
        <begin position="452"/>
        <end position="635"/>
    </location>
</feature>
<organism evidence="4 5">
    <name type="scientific">Toxoplasma gondii COUG</name>
    <dbReference type="NCBI Taxonomy" id="1074873"/>
    <lineage>
        <taxon>Eukaryota</taxon>
        <taxon>Sar</taxon>
        <taxon>Alveolata</taxon>
        <taxon>Apicomplexa</taxon>
        <taxon>Conoidasida</taxon>
        <taxon>Coccidia</taxon>
        <taxon>Eucoccidiorida</taxon>
        <taxon>Eimeriorina</taxon>
        <taxon>Sarcocystidae</taxon>
        <taxon>Toxoplasma</taxon>
    </lineage>
</organism>
<dbReference type="GO" id="GO:0097361">
    <property type="term" value="C:cytosolic [4Fe-4S] assembly targeting complex"/>
    <property type="evidence" value="ECO:0007669"/>
    <property type="project" value="UniProtKB-UniRule"/>
</dbReference>
<dbReference type="Proteomes" id="UP000236343">
    <property type="component" value="Unassembled WGS sequence"/>
</dbReference>
<feature type="region of interest" description="Disordered" evidence="2">
    <location>
        <begin position="1340"/>
        <end position="1386"/>
    </location>
</feature>
<feature type="region of interest" description="Disordered" evidence="2">
    <location>
        <begin position="1749"/>
        <end position="1768"/>
    </location>
</feature>
<feature type="region of interest" description="Disordered" evidence="2">
    <location>
        <begin position="304"/>
        <end position="334"/>
    </location>
</feature>
<dbReference type="EMBL" id="AGQR02002558">
    <property type="protein sequence ID" value="PIL98910.1"/>
    <property type="molecule type" value="Genomic_DNA"/>
</dbReference>
<feature type="region of interest" description="Disordered" evidence="2">
    <location>
        <begin position="2292"/>
        <end position="2378"/>
    </location>
</feature>
<feature type="region of interest" description="Disordered" evidence="2">
    <location>
        <begin position="201"/>
        <end position="258"/>
    </location>
</feature>
<evidence type="ECO:0000256" key="2">
    <source>
        <dbReference type="SAM" id="MobiDB-lite"/>
    </source>
</evidence>
<dbReference type="GO" id="GO:0051604">
    <property type="term" value="P:protein maturation"/>
    <property type="evidence" value="ECO:0007669"/>
    <property type="project" value="UniProtKB-UniRule"/>
</dbReference>
<accession>A0A2G8XV63</accession>
<dbReference type="SUPFAM" id="SSF48371">
    <property type="entry name" value="ARM repeat"/>
    <property type="match status" value="1"/>
</dbReference>
<feature type="compositionally biased region" description="Basic and acidic residues" evidence="2">
    <location>
        <begin position="428"/>
        <end position="450"/>
    </location>
</feature>
<feature type="compositionally biased region" description="Polar residues" evidence="2">
    <location>
        <begin position="1751"/>
        <end position="1764"/>
    </location>
</feature>
<comment type="similarity">
    <text evidence="1">Belongs to the MET18/MMS19 family.</text>
</comment>
<dbReference type="GO" id="GO:0006281">
    <property type="term" value="P:DNA repair"/>
    <property type="evidence" value="ECO:0007669"/>
    <property type="project" value="UniProtKB-UniRule"/>
</dbReference>
<feature type="region of interest" description="Disordered" evidence="2">
    <location>
        <begin position="1"/>
        <end position="69"/>
    </location>
</feature>
<keyword evidence="1" id="KW-0539">Nucleus</keyword>
<evidence type="ECO:0000313" key="5">
    <source>
        <dbReference type="Proteomes" id="UP000236343"/>
    </source>
</evidence>
<comment type="function">
    <text evidence="1">Key component of the cytosolic iron-sulfur protein assembly (CIA) complex, a multiprotein complex that mediates the incorporation of iron-sulfur cluster into apoproteins specifically involved in DNA metabolism and genomic integrity. In the CIA complex, MMS19 acts as an adapter between early-acting CIA components and a subset of cellular target iron-sulfur proteins.</text>
</comment>
<feature type="compositionally biased region" description="Basic and acidic residues" evidence="2">
    <location>
        <begin position="304"/>
        <end position="322"/>
    </location>
</feature>
<feature type="region of interest" description="Disordered" evidence="2">
    <location>
        <begin position="791"/>
        <end position="860"/>
    </location>
</feature>
<feature type="region of interest" description="Disordered" evidence="2">
    <location>
        <begin position="383"/>
        <end position="450"/>
    </location>
</feature>
<feature type="compositionally biased region" description="Low complexity" evidence="2">
    <location>
        <begin position="1526"/>
        <end position="1546"/>
    </location>
</feature>
<dbReference type="PANTHER" id="PTHR12891">
    <property type="entry name" value="DNA REPAIR/TRANSCRIPTION PROTEIN MET18/MMS19"/>
    <property type="match status" value="1"/>
</dbReference>
<feature type="region of interest" description="Disordered" evidence="2">
    <location>
        <begin position="2176"/>
        <end position="2205"/>
    </location>
</feature>
<feature type="region of interest" description="Disordered" evidence="2">
    <location>
        <begin position="684"/>
        <end position="719"/>
    </location>
</feature>
<feature type="compositionally biased region" description="Low complexity" evidence="2">
    <location>
        <begin position="1340"/>
        <end position="1366"/>
    </location>
</feature>
<feature type="region of interest" description="Disordered" evidence="2">
    <location>
        <begin position="1022"/>
        <end position="1076"/>
    </location>
</feature>
<protein>
    <recommendedName>
        <fullName evidence="1">MMS19 nucleotide excision repair protein</fullName>
    </recommendedName>
</protein>
<evidence type="ECO:0000313" key="4">
    <source>
        <dbReference type="EMBL" id="PIL98910.1"/>
    </source>
</evidence>
<dbReference type="PANTHER" id="PTHR12891:SF0">
    <property type="entry name" value="MMS19 NUCLEOTIDE EXCISION REPAIR PROTEIN HOMOLOG"/>
    <property type="match status" value="1"/>
</dbReference>
<proteinExistence type="inferred from homology"/>
<feature type="compositionally biased region" description="Acidic residues" evidence="2">
    <location>
        <begin position="1055"/>
        <end position="1076"/>
    </location>
</feature>
<feature type="compositionally biased region" description="Polar residues" evidence="2">
    <location>
        <begin position="2302"/>
        <end position="2318"/>
    </location>
</feature>
<comment type="subcellular location">
    <subcellularLocation>
        <location evidence="1">Nucleus</location>
    </subcellularLocation>
</comment>
<keyword evidence="1" id="KW-0234">DNA repair</keyword>
<comment type="caution">
    <text evidence="4">The sequence shown here is derived from an EMBL/GenBank/DDBJ whole genome shotgun (WGS) entry which is preliminary data.</text>
</comment>
<feature type="region of interest" description="Disordered" evidence="2">
    <location>
        <begin position="122"/>
        <end position="159"/>
    </location>
</feature>
<feature type="compositionally biased region" description="Basic and acidic residues" evidence="2">
    <location>
        <begin position="1028"/>
        <end position="1054"/>
    </location>
</feature>
<feature type="compositionally biased region" description="Low complexity" evidence="2">
    <location>
        <begin position="821"/>
        <end position="833"/>
    </location>
</feature>
<reference evidence="4 5" key="1">
    <citation type="journal article" date="2016" name="Nat. Commun.">
        <title>Local admixture of amplified and diversified secreted pathogenesis determinants shapes mosaic Toxoplasma gondii genomes.</title>
        <authorList>
            <person name="Lorenzi H."/>
            <person name="Khan A."/>
            <person name="Behnke M.S."/>
            <person name="Namasivayam S."/>
            <person name="Swapna L.S."/>
            <person name="Hadjithomas M."/>
            <person name="Karamycheva S."/>
            <person name="Pinney D."/>
            <person name="Brunk B.P."/>
            <person name="Ajioka J.W."/>
            <person name="Ajzenberg D."/>
            <person name="Boothroyd J.C."/>
            <person name="Boyle J.P."/>
            <person name="Darde M.L."/>
            <person name="Diaz-Miranda M.A."/>
            <person name="Dubey J.P."/>
            <person name="Fritz H.M."/>
            <person name="Gennari S.M."/>
            <person name="Gregory B.D."/>
            <person name="Kim K."/>
            <person name="Saeij J.P."/>
            <person name="Su C."/>
            <person name="White M.W."/>
            <person name="Zhu X.Q."/>
            <person name="Howe D.K."/>
            <person name="Rosenthal B.M."/>
            <person name="Grigg M.E."/>
            <person name="Parkinson J."/>
            <person name="Liu L."/>
            <person name="Kissinger J.C."/>
            <person name="Roos D.S."/>
            <person name="Sibley L.D."/>
        </authorList>
    </citation>
    <scope>NUCLEOTIDE SEQUENCE [LARGE SCALE GENOMIC DNA]</scope>
    <source>
        <strain evidence="4 5">COUG</strain>
    </source>
</reference>
<feature type="region of interest" description="Disordered" evidence="2">
    <location>
        <begin position="1437"/>
        <end position="1463"/>
    </location>
</feature>
<dbReference type="Pfam" id="PF14500">
    <property type="entry name" value="MMS19_N"/>
    <property type="match status" value="1"/>
</dbReference>
<gene>
    <name evidence="4" type="ORF">TGCOUG_222230</name>
</gene>
<keyword evidence="1" id="KW-0227">DNA damage</keyword>
<feature type="compositionally biased region" description="Basic and acidic residues" evidence="2">
    <location>
        <begin position="1444"/>
        <end position="1463"/>
    </location>
</feature>
<dbReference type="GO" id="GO:0005634">
    <property type="term" value="C:nucleus"/>
    <property type="evidence" value="ECO:0007669"/>
    <property type="project" value="UniProtKB-SubCell"/>
</dbReference>
<name>A0A2G8XV63_TOXGO</name>
<dbReference type="InterPro" id="IPR039920">
    <property type="entry name" value="MMS19"/>
</dbReference>
<feature type="compositionally biased region" description="Basic and acidic residues" evidence="2">
    <location>
        <begin position="40"/>
        <end position="49"/>
    </location>
</feature>